<accession>W6MFA9</accession>
<evidence type="ECO:0000256" key="6">
    <source>
        <dbReference type="PROSITE-ProRule" id="PRU00221"/>
    </source>
</evidence>
<sequence length="939" mass="105981">MVKSYQRYELERTFGVISSNSNALWLPGGSKSGGKAITAGVEQVLVWDIKTGELLQRLHDGAKVGASNAATSTAPAEVVTLAFEPSSQLIAAGCDDGAIKIWDMSSGSVIMVFNGHRSAVTQLQFDKSGTRLCSGSRDSSIILWDLVGETGLFKLQGHRDQVNGLTFLSNDENKVVDDLEDYLVSTSKDGLIKLWDLKSQQCIETHVAHSGESWAMGVDPTKQFLITSGMENQIKVWRIDLEQKTRKLIELGFYEKQSKARGSEISFCTVSSNAFFFVQNADRTVEVFRLRTPDEIAKAKTKRTKRLKEKGMDDDEIAESLSGGLINMLICPFTIIRAPSKLRSCTWTVTNKNKLDILLALNNNSLEYHTISMPESIRKHNVQTPISSKKYMITLAGHRNDIRSVDISDDNKLIATSSNGQLKIWNTKTTNCIRSFDCGYSLVSRFLPGGALVILGTKEGELELYDLASSTLLHSESEAHAGAIWSIEISADGKSFITGSADKNVKFWDIKVDQEAHVSFEHKRTLELNEDVLCVRLTPDNKLLAVSLLDNTVKVFFQDTLKFFLSLYGHKLPVLSIDISFDSKLIITSSADKNIRIWGLDFGDCHKSIFGHQDSIMCVRFLPESKNFFSCSKDGMVKYWDGIKFECIQKLAAHHSEVWSLAVSSDGDFMCSVSHDKSIRVWYQSDDEVFIEEEKEKEMDELYEDKLLQSLEGDEPVKKNDDEEVEDEVTRASRQTMETLKAGEKLMEALDLGSKEYDEFEQYERELKAFKLGKIKTMPDTPTRNPILAALNQKPEVYILDVLLKIRPAQLDDSLVVLPFSYTLKLLKFIQVWTNDDNINRNITSLSSICRVLFFIVRSNAMELINQKDEDLKRQILSLKEQLRKQLSKSTNEIGFNVAGLKYMKTQWNLNHSVQFVDEFKQAQVDEDKSRKRVYTTLT</sequence>
<name>W6MFA9_9ASCO</name>
<feature type="repeat" description="WD" evidence="6">
    <location>
        <begin position="113"/>
        <end position="146"/>
    </location>
</feature>
<dbReference type="InterPro" id="IPR020472">
    <property type="entry name" value="WD40_PAC1"/>
</dbReference>
<keyword evidence="7" id="KW-0175">Coiled coil</keyword>
<dbReference type="HOGENOM" id="CLU_005318_0_1_1"/>
<feature type="repeat" description="WD" evidence="6">
    <location>
        <begin position="155"/>
        <end position="205"/>
    </location>
</feature>
<dbReference type="GO" id="GO:0034511">
    <property type="term" value="F:U3 snoRNA binding"/>
    <property type="evidence" value="ECO:0007669"/>
    <property type="project" value="EnsemblFungi"/>
</dbReference>
<feature type="repeat" description="WD" evidence="6">
    <location>
        <begin position="609"/>
        <end position="641"/>
    </location>
</feature>
<reference evidence="9" key="2">
    <citation type="submission" date="2014-02" db="EMBL/GenBank/DDBJ databases">
        <title>Complete DNA sequence of /Kuraishia capsulata/ illustrates novel genomic features among budding yeasts (/Saccharomycotina/).</title>
        <authorList>
            <person name="Morales L."/>
            <person name="Noel B."/>
            <person name="Porcel B."/>
            <person name="Marcet-Houben M."/>
            <person name="Hullo M-F."/>
            <person name="Sacerdot C."/>
            <person name="Tekaia F."/>
            <person name="Leh-Louis V."/>
            <person name="Despons L."/>
            <person name="Khanna V."/>
            <person name="Aury J-M."/>
            <person name="Barbe V."/>
            <person name="Couloux A."/>
            <person name="Labadie K."/>
            <person name="Pelletier E."/>
            <person name="Souciet J-L."/>
            <person name="Boekhout T."/>
            <person name="Gabaldon T."/>
            <person name="Wincker P."/>
            <person name="Dujon B."/>
        </authorList>
    </citation>
    <scope>NUCLEOTIDE SEQUENCE</scope>
    <source>
        <strain evidence="9">CBS 1993</strain>
    </source>
</reference>
<dbReference type="SUPFAM" id="SSF50978">
    <property type="entry name" value="WD40 repeat-like"/>
    <property type="match status" value="2"/>
</dbReference>
<dbReference type="PROSITE" id="PS50294">
    <property type="entry name" value="WD_REPEATS_REGION"/>
    <property type="match status" value="8"/>
</dbReference>
<dbReference type="GO" id="GO:0034388">
    <property type="term" value="C:Pwp2p-containing subcomplex of 90S preribosome"/>
    <property type="evidence" value="ECO:0007669"/>
    <property type="project" value="EnsemblFungi"/>
</dbReference>
<evidence type="ECO:0000259" key="8">
    <source>
        <dbReference type="Pfam" id="PF04003"/>
    </source>
</evidence>
<dbReference type="InterPro" id="IPR007148">
    <property type="entry name" value="SSU_processome_Utp12"/>
</dbReference>
<feature type="repeat" description="WD" evidence="6">
    <location>
        <begin position="71"/>
        <end position="112"/>
    </location>
</feature>
<evidence type="ECO:0000256" key="4">
    <source>
        <dbReference type="ARBA" id="ARBA00023242"/>
    </source>
</evidence>
<dbReference type="InterPro" id="IPR001680">
    <property type="entry name" value="WD40_rpt"/>
</dbReference>
<dbReference type="PROSITE" id="PS00678">
    <property type="entry name" value="WD_REPEATS_1"/>
    <property type="match status" value="4"/>
</dbReference>
<dbReference type="PROSITE" id="PS50082">
    <property type="entry name" value="WD_REPEATS_2"/>
    <property type="match status" value="9"/>
</dbReference>
<dbReference type="Proteomes" id="UP000019384">
    <property type="component" value="Unassembled WGS sequence"/>
</dbReference>
<dbReference type="GO" id="GO:0000480">
    <property type="term" value="P:endonucleolytic cleavage in 5'-ETS of tricistronic rRNA transcript (SSU-rRNA, 5.8S rRNA, LSU-rRNA)"/>
    <property type="evidence" value="ECO:0007669"/>
    <property type="project" value="EnsemblFungi"/>
</dbReference>
<dbReference type="SMART" id="SM00320">
    <property type="entry name" value="WD40"/>
    <property type="match status" value="11"/>
</dbReference>
<feature type="repeat" description="WD" evidence="6">
    <location>
        <begin position="567"/>
        <end position="608"/>
    </location>
</feature>
<dbReference type="EMBL" id="HG793125">
    <property type="protein sequence ID" value="CDK24176.1"/>
    <property type="molecule type" value="Genomic_DNA"/>
</dbReference>
<dbReference type="FunFam" id="2.130.10.10:FF:000178">
    <property type="entry name" value="WD repeat domain 3"/>
    <property type="match status" value="1"/>
</dbReference>
<dbReference type="GO" id="GO:0000447">
    <property type="term" value="P:endonucleolytic cleavage in ITS1 to separate SSU-rRNA from 5.8S rRNA and LSU-rRNA from tricistronic rRNA transcript (SSU-rRNA, 5.8S rRNA, LSU-rRNA)"/>
    <property type="evidence" value="ECO:0007669"/>
    <property type="project" value="EnsemblFungi"/>
</dbReference>
<dbReference type="Pfam" id="PF04003">
    <property type="entry name" value="Utp12"/>
    <property type="match status" value="1"/>
</dbReference>
<dbReference type="FunFam" id="2.130.10.10:FF:000157">
    <property type="entry name" value="WD repeat domain 3"/>
    <property type="match status" value="1"/>
</dbReference>
<dbReference type="InterPro" id="IPR015943">
    <property type="entry name" value="WD40/YVTN_repeat-like_dom_sf"/>
</dbReference>
<protein>
    <recommendedName>
        <fullName evidence="8">Small-subunit processome Utp12 domain-containing protein</fullName>
    </recommendedName>
</protein>
<feature type="domain" description="Small-subunit processome Utp12" evidence="8">
    <location>
        <begin position="796"/>
        <end position="905"/>
    </location>
</feature>
<dbReference type="InterPro" id="IPR036322">
    <property type="entry name" value="WD40_repeat_dom_sf"/>
</dbReference>
<evidence type="ECO:0000256" key="5">
    <source>
        <dbReference type="ARBA" id="ARBA00038229"/>
    </source>
</evidence>
<dbReference type="GeneID" id="34517581"/>
<dbReference type="AlphaFoldDB" id="W6MFA9"/>
<keyword evidence="3" id="KW-0677">Repeat</keyword>
<evidence type="ECO:0000313" key="10">
    <source>
        <dbReference type="Proteomes" id="UP000019384"/>
    </source>
</evidence>
<dbReference type="OrthoDB" id="407922at2759"/>
<dbReference type="GO" id="GO:0032040">
    <property type="term" value="C:small-subunit processome"/>
    <property type="evidence" value="ECO:0007669"/>
    <property type="project" value="EnsemblFungi"/>
</dbReference>
<dbReference type="RefSeq" id="XP_022456193.1">
    <property type="nucleotide sequence ID" value="XM_022604645.1"/>
</dbReference>
<evidence type="ECO:0000256" key="7">
    <source>
        <dbReference type="SAM" id="Coils"/>
    </source>
</evidence>
<dbReference type="PRINTS" id="PR00320">
    <property type="entry name" value="GPROTEINBRPT"/>
</dbReference>
<evidence type="ECO:0000256" key="2">
    <source>
        <dbReference type="ARBA" id="ARBA00022574"/>
    </source>
</evidence>
<dbReference type="STRING" id="1382522.W6MFA9"/>
<organism evidence="9 10">
    <name type="scientific">Kuraishia capsulata CBS 1993</name>
    <dbReference type="NCBI Taxonomy" id="1382522"/>
    <lineage>
        <taxon>Eukaryota</taxon>
        <taxon>Fungi</taxon>
        <taxon>Dikarya</taxon>
        <taxon>Ascomycota</taxon>
        <taxon>Saccharomycotina</taxon>
        <taxon>Pichiomycetes</taxon>
        <taxon>Pichiales</taxon>
        <taxon>Pichiaceae</taxon>
        <taxon>Kuraishia</taxon>
    </lineage>
</organism>
<evidence type="ECO:0000313" key="9">
    <source>
        <dbReference type="EMBL" id="CDK24176.1"/>
    </source>
</evidence>
<feature type="coiled-coil region" evidence="7">
    <location>
        <begin position="862"/>
        <end position="893"/>
    </location>
</feature>
<dbReference type="PANTHER" id="PTHR19853">
    <property type="entry name" value="WD REPEAT CONTAINING PROTEIN 3 WDR3"/>
    <property type="match status" value="1"/>
</dbReference>
<dbReference type="Pfam" id="PF25173">
    <property type="entry name" value="Beta-prop_WDR3_1st"/>
    <property type="match status" value="1"/>
</dbReference>
<dbReference type="InterPro" id="IPR051570">
    <property type="entry name" value="TBC1_cilium_biogenesis"/>
</dbReference>
<dbReference type="InterPro" id="IPR019775">
    <property type="entry name" value="WD40_repeat_CS"/>
</dbReference>
<comment type="subcellular location">
    <subcellularLocation>
        <location evidence="1">Nucleus</location>
        <location evidence="1">Nucleolus</location>
    </subcellularLocation>
</comment>
<dbReference type="Gene3D" id="2.130.10.10">
    <property type="entry name" value="YVTN repeat-like/Quinoprotein amine dehydrogenase"/>
    <property type="match status" value="4"/>
</dbReference>
<dbReference type="PANTHER" id="PTHR19853:SF0">
    <property type="entry name" value="WD REPEAT-CONTAINING PROTEIN 3"/>
    <property type="match status" value="1"/>
</dbReference>
<dbReference type="GO" id="GO:0000472">
    <property type="term" value="P:endonucleolytic cleavage to generate mature 5'-end of SSU-rRNA from (SSU-rRNA, 5.8S rRNA, LSU-rRNA)"/>
    <property type="evidence" value="ECO:0007669"/>
    <property type="project" value="EnsemblFungi"/>
</dbReference>
<reference evidence="9" key="1">
    <citation type="submission" date="2013-12" db="EMBL/GenBank/DDBJ databases">
        <authorList>
            <person name="Genoscope - CEA"/>
        </authorList>
    </citation>
    <scope>NUCLEOTIDE SEQUENCE</scope>
    <source>
        <strain evidence="9">CBS 1993</strain>
    </source>
</reference>
<feature type="repeat" description="WD" evidence="6">
    <location>
        <begin position="206"/>
        <end position="247"/>
    </location>
</feature>
<evidence type="ECO:0000256" key="1">
    <source>
        <dbReference type="ARBA" id="ARBA00004604"/>
    </source>
</evidence>
<dbReference type="CDD" id="cd00200">
    <property type="entry name" value="WD40"/>
    <property type="match status" value="2"/>
</dbReference>
<comment type="similarity">
    <text evidence="5">Belongs to the WD repeat WDR3/UTP12 family.</text>
</comment>
<dbReference type="Pfam" id="PF25172">
    <property type="entry name" value="Beta-prop_WDR3_2nd"/>
    <property type="match status" value="1"/>
</dbReference>
<evidence type="ECO:0000256" key="3">
    <source>
        <dbReference type="ARBA" id="ARBA00022737"/>
    </source>
</evidence>
<keyword evidence="10" id="KW-1185">Reference proteome</keyword>
<gene>
    <name evidence="9" type="ORF">KUCA_T00000136001</name>
</gene>
<keyword evidence="2 6" id="KW-0853">WD repeat</keyword>
<feature type="repeat" description="WD" evidence="6">
    <location>
        <begin position="651"/>
        <end position="682"/>
    </location>
</feature>
<feature type="repeat" description="WD" evidence="6">
    <location>
        <begin position="477"/>
        <end position="518"/>
    </location>
</feature>
<proteinExistence type="inferred from homology"/>
<feature type="repeat" description="WD" evidence="6">
    <location>
        <begin position="395"/>
        <end position="435"/>
    </location>
</feature>
<keyword evidence="4" id="KW-0539">Nucleus</keyword>